<dbReference type="GO" id="GO:0016301">
    <property type="term" value="F:kinase activity"/>
    <property type="evidence" value="ECO:0007669"/>
    <property type="project" value="UniProtKB-KW"/>
</dbReference>
<dbReference type="InterPro" id="IPR018490">
    <property type="entry name" value="cNMP-bd_dom_sf"/>
</dbReference>
<dbReference type="OrthoDB" id="1092431at2"/>
<dbReference type="Proteomes" id="UP000183038">
    <property type="component" value="Unassembled WGS sequence"/>
</dbReference>
<protein>
    <submittedName>
        <fullName evidence="2">cAMP-binding domain of CRP or a regulatory subunit of cAMP-dependent protein kinases</fullName>
    </submittedName>
</protein>
<sequence>MKDQLIQSISKYVDLSSEEEKLIDFFWTEKTLEKGEYLLRNGEICRTDNFVANGALKAYYINPQSGREEILYFAIENWWATDIESFQKQKASIYNIQAIERTELLQINYNSFQKMLFKIPKLERFFRIILENYLGSLQKRLITNNTLDAEQRYFTFVENYAKIADKVPQYLIASYLGITAEFLSRIRKKHKSS</sequence>
<evidence type="ECO:0000259" key="1">
    <source>
        <dbReference type="PROSITE" id="PS50042"/>
    </source>
</evidence>
<feature type="domain" description="Cyclic nucleotide-binding" evidence="1">
    <location>
        <begin position="17"/>
        <end position="124"/>
    </location>
</feature>
<dbReference type="Gene3D" id="2.60.120.10">
    <property type="entry name" value="Jelly Rolls"/>
    <property type="match status" value="1"/>
</dbReference>
<proteinExistence type="predicted"/>
<reference evidence="2 3" key="1">
    <citation type="submission" date="2016-10" db="EMBL/GenBank/DDBJ databases">
        <authorList>
            <person name="de Groot N.N."/>
        </authorList>
    </citation>
    <scope>NUCLEOTIDE SEQUENCE [LARGE SCALE GENOMIC DNA]</scope>
    <source>
        <strain evidence="2 3">MAR_2009_71</strain>
    </source>
</reference>
<dbReference type="AlphaFoldDB" id="A0A1H4UNI1"/>
<dbReference type="SUPFAM" id="SSF51206">
    <property type="entry name" value="cAMP-binding domain-like"/>
    <property type="match status" value="1"/>
</dbReference>
<dbReference type="EMBL" id="FNTB01000001">
    <property type="protein sequence ID" value="SEC69861.1"/>
    <property type="molecule type" value="Genomic_DNA"/>
</dbReference>
<keyword evidence="2" id="KW-0808">Transferase</keyword>
<dbReference type="Pfam" id="PF00027">
    <property type="entry name" value="cNMP_binding"/>
    <property type="match status" value="1"/>
</dbReference>
<evidence type="ECO:0000313" key="2">
    <source>
        <dbReference type="EMBL" id="SEC69861.1"/>
    </source>
</evidence>
<keyword evidence="2" id="KW-0418">Kinase</keyword>
<name>A0A1H4UNI1_9FLAO</name>
<evidence type="ECO:0000313" key="3">
    <source>
        <dbReference type="Proteomes" id="UP000183038"/>
    </source>
</evidence>
<accession>A0A1H4UNI1</accession>
<gene>
    <name evidence="2" type="ORF">SAMN05192540_3838</name>
</gene>
<organism evidence="2 3">
    <name type="scientific">Maribacter dokdonensis</name>
    <dbReference type="NCBI Taxonomy" id="320912"/>
    <lineage>
        <taxon>Bacteria</taxon>
        <taxon>Pseudomonadati</taxon>
        <taxon>Bacteroidota</taxon>
        <taxon>Flavobacteriia</taxon>
        <taxon>Flavobacteriales</taxon>
        <taxon>Flavobacteriaceae</taxon>
        <taxon>Maribacter</taxon>
    </lineage>
</organism>
<dbReference type="InterPro" id="IPR000595">
    <property type="entry name" value="cNMP-bd_dom"/>
</dbReference>
<dbReference type="RefSeq" id="WP_074674510.1">
    <property type="nucleotide sequence ID" value="NZ_FNTB01000001.1"/>
</dbReference>
<dbReference type="CDD" id="cd00038">
    <property type="entry name" value="CAP_ED"/>
    <property type="match status" value="1"/>
</dbReference>
<dbReference type="PROSITE" id="PS50042">
    <property type="entry name" value="CNMP_BINDING_3"/>
    <property type="match status" value="1"/>
</dbReference>
<dbReference type="InterPro" id="IPR014710">
    <property type="entry name" value="RmlC-like_jellyroll"/>
</dbReference>